<feature type="compositionally biased region" description="Low complexity" evidence="1">
    <location>
        <begin position="308"/>
        <end position="320"/>
    </location>
</feature>
<dbReference type="Gene3D" id="2.60.200.20">
    <property type="match status" value="1"/>
</dbReference>
<evidence type="ECO:0000313" key="3">
    <source>
        <dbReference type="EMBL" id="MEK8026771.1"/>
    </source>
</evidence>
<proteinExistence type="predicted"/>
<dbReference type="CDD" id="cd00060">
    <property type="entry name" value="FHA"/>
    <property type="match status" value="1"/>
</dbReference>
<dbReference type="PROSITE" id="PS50006">
    <property type="entry name" value="FHA_DOMAIN"/>
    <property type="match status" value="1"/>
</dbReference>
<dbReference type="Pfam" id="PF00498">
    <property type="entry name" value="FHA"/>
    <property type="match status" value="1"/>
</dbReference>
<feature type="domain" description="FHA" evidence="2">
    <location>
        <begin position="366"/>
        <end position="410"/>
    </location>
</feature>
<dbReference type="RefSeq" id="WP_341374555.1">
    <property type="nucleotide sequence ID" value="NZ_JBBUTF010000010.1"/>
</dbReference>
<dbReference type="SUPFAM" id="SSF49879">
    <property type="entry name" value="SMAD/FHA domain"/>
    <property type="match status" value="1"/>
</dbReference>
<reference evidence="3 4" key="1">
    <citation type="submission" date="2024-04" db="EMBL/GenBank/DDBJ databases">
        <title>Novel species of the genus Ideonella isolated from streams.</title>
        <authorList>
            <person name="Lu H."/>
        </authorList>
    </citation>
    <scope>NUCLEOTIDE SEQUENCE [LARGE SCALE GENOMIC DNA]</scope>
    <source>
        <strain evidence="3 4">BYS139W</strain>
    </source>
</reference>
<evidence type="ECO:0000256" key="1">
    <source>
        <dbReference type="SAM" id="MobiDB-lite"/>
    </source>
</evidence>
<feature type="compositionally biased region" description="Low complexity" evidence="1">
    <location>
        <begin position="115"/>
        <end position="132"/>
    </location>
</feature>
<sequence length="492" mass="52435">MHPPPHLDNATTRHPLPANPTRWPALHLAVLQVWHEHTSRRAGLQRAATAELRLGPAWADIARASPDPQRLARRLAADGADVQVLVIPDLQQPELHIGWAPWHAPPRSLSPSPNAAHPTATADTATTGLHATPPRHPHHPDPSTPTMKLPNLRQLFTPEPTATAAPLPEPRLEPSGQRAAPSAAQQLTQALQQIAEQIDEQELRMLLDTVDCRYQLWELTLYLTPGNQAPLRGLMAAHQQNPAIARQIVERAFAGTPCAGRLNTLRLKLDFKRGDSLPREASEVLVVCGRDNVSLPYTYTGQLELGQAAPAPSAAPPLSATGTGTASPAPLTAGPQGTPELLLWGQVPGAAGTPAVRRWRLSNGPATVGAADEATVQANHRHVSGEHLVLALDEQGQWTVEDRSRNGSALLDALAGDAEKPLPSRQPQRLPAAGWLRLGPLPDDPVLNFHLVLSPAAAAPATAGGSRRRVTQLAVAGHTTALPPLGRATDLT</sequence>
<gene>
    <name evidence="3" type="ORF">AACH11_12435</name>
</gene>
<dbReference type="InterPro" id="IPR008984">
    <property type="entry name" value="SMAD_FHA_dom_sf"/>
</dbReference>
<keyword evidence="4" id="KW-1185">Reference proteome</keyword>
<evidence type="ECO:0000313" key="4">
    <source>
        <dbReference type="Proteomes" id="UP001368500"/>
    </source>
</evidence>
<dbReference type="InterPro" id="IPR000253">
    <property type="entry name" value="FHA_dom"/>
</dbReference>
<dbReference type="EMBL" id="JBBUTF010000010">
    <property type="protein sequence ID" value="MEK8026771.1"/>
    <property type="molecule type" value="Genomic_DNA"/>
</dbReference>
<accession>A0ABU9BA40</accession>
<feature type="compositionally biased region" description="Low complexity" evidence="1">
    <location>
        <begin position="155"/>
        <end position="166"/>
    </location>
</feature>
<comment type="caution">
    <text evidence="3">The sequence shown here is derived from an EMBL/GenBank/DDBJ whole genome shotgun (WGS) entry which is preliminary data.</text>
</comment>
<dbReference type="Proteomes" id="UP001368500">
    <property type="component" value="Unassembled WGS sequence"/>
</dbReference>
<name>A0ABU9BA40_9BURK</name>
<organism evidence="3 4">
    <name type="scientific">Pseudaquabacterium rugosum</name>
    <dbReference type="NCBI Taxonomy" id="2984194"/>
    <lineage>
        <taxon>Bacteria</taxon>
        <taxon>Pseudomonadati</taxon>
        <taxon>Pseudomonadota</taxon>
        <taxon>Betaproteobacteria</taxon>
        <taxon>Burkholderiales</taxon>
        <taxon>Sphaerotilaceae</taxon>
        <taxon>Pseudaquabacterium</taxon>
    </lineage>
</organism>
<feature type="region of interest" description="Disordered" evidence="1">
    <location>
        <begin position="308"/>
        <end position="338"/>
    </location>
</feature>
<protein>
    <submittedName>
        <fullName evidence="3">FHA domain-containing protein</fullName>
    </submittedName>
</protein>
<feature type="region of interest" description="Disordered" evidence="1">
    <location>
        <begin position="106"/>
        <end position="183"/>
    </location>
</feature>
<evidence type="ECO:0000259" key="2">
    <source>
        <dbReference type="PROSITE" id="PS50006"/>
    </source>
</evidence>